<dbReference type="InterPro" id="IPR020806">
    <property type="entry name" value="PKS_PP-bd"/>
</dbReference>
<dbReference type="CDD" id="cd19535">
    <property type="entry name" value="Cyc_NRPS"/>
    <property type="match status" value="1"/>
</dbReference>
<dbReference type="Pfam" id="PF14765">
    <property type="entry name" value="PS-DH"/>
    <property type="match status" value="1"/>
</dbReference>
<feature type="compositionally biased region" description="Gly residues" evidence="8">
    <location>
        <begin position="1825"/>
        <end position="1842"/>
    </location>
</feature>
<feature type="compositionally biased region" description="Low complexity" evidence="8">
    <location>
        <begin position="1872"/>
        <end position="1882"/>
    </location>
</feature>
<dbReference type="Gene3D" id="3.30.70.3290">
    <property type="match status" value="1"/>
</dbReference>
<organism evidence="12">
    <name type="scientific">Salinispora pacifica DSM 45543 = CNS-863</name>
    <dbReference type="NCBI Taxonomy" id="999542"/>
    <lineage>
        <taxon>Bacteria</taxon>
        <taxon>Bacillati</taxon>
        <taxon>Actinomycetota</taxon>
        <taxon>Actinomycetes</taxon>
        <taxon>Micromonosporales</taxon>
        <taxon>Micromonosporaceae</taxon>
        <taxon>Salinispora</taxon>
    </lineage>
</organism>
<dbReference type="InterPro" id="IPR049552">
    <property type="entry name" value="PKS_DH_N"/>
</dbReference>
<dbReference type="InterPro" id="IPR057737">
    <property type="entry name" value="Condensation_MtbB-like"/>
</dbReference>
<keyword evidence="6" id="KW-0012">Acyltransferase</keyword>
<evidence type="ECO:0000259" key="9">
    <source>
        <dbReference type="PROSITE" id="PS50075"/>
    </source>
</evidence>
<feature type="region of interest" description="N-terminal hotdog fold" evidence="7">
    <location>
        <begin position="912"/>
        <end position="1034"/>
    </location>
</feature>
<dbReference type="SUPFAM" id="SSF52151">
    <property type="entry name" value="FabD/lysophospholipase-like"/>
    <property type="match status" value="1"/>
</dbReference>
<dbReference type="PROSITE" id="PS52019">
    <property type="entry name" value="PKS_MFAS_DH"/>
    <property type="match status" value="1"/>
</dbReference>
<dbReference type="InterPro" id="IPR001227">
    <property type="entry name" value="Ac_transferase_dom_sf"/>
</dbReference>
<dbReference type="InterPro" id="IPR036736">
    <property type="entry name" value="ACP-like_sf"/>
</dbReference>
<feature type="region of interest" description="C-terminal hotdog fold" evidence="7">
    <location>
        <begin position="1046"/>
        <end position="1189"/>
    </location>
</feature>
<evidence type="ECO:0000256" key="1">
    <source>
        <dbReference type="ARBA" id="ARBA00001957"/>
    </source>
</evidence>
<dbReference type="GO" id="GO:0004315">
    <property type="term" value="F:3-oxoacyl-[acyl-carrier-protein] synthase activity"/>
    <property type="evidence" value="ECO:0007669"/>
    <property type="project" value="InterPro"/>
</dbReference>
<dbReference type="InterPro" id="IPR014043">
    <property type="entry name" value="Acyl_transferase_dom"/>
</dbReference>
<evidence type="ECO:0000256" key="5">
    <source>
        <dbReference type="ARBA" id="ARBA00022679"/>
    </source>
</evidence>
<dbReference type="SMART" id="SM01294">
    <property type="entry name" value="PKS_PP_betabranch"/>
    <property type="match status" value="1"/>
</dbReference>
<dbReference type="Gene3D" id="3.40.366.10">
    <property type="entry name" value="Malonyl-Coenzyme A Acyl Carrier Protein, domain 2"/>
    <property type="match status" value="1"/>
</dbReference>
<evidence type="ECO:0000256" key="3">
    <source>
        <dbReference type="ARBA" id="ARBA00022553"/>
    </source>
</evidence>
<dbReference type="Gene3D" id="3.30.559.30">
    <property type="entry name" value="Nonribosomal peptide synthetase, condensation domain"/>
    <property type="match status" value="1"/>
</dbReference>
<feature type="domain" description="PKS/mFAS DH" evidence="11">
    <location>
        <begin position="912"/>
        <end position="1189"/>
    </location>
</feature>
<feature type="region of interest" description="Disordered" evidence="8">
    <location>
        <begin position="1816"/>
        <end position="1894"/>
    </location>
</feature>
<dbReference type="SMART" id="SM00827">
    <property type="entry name" value="PKS_AT"/>
    <property type="match status" value="1"/>
</dbReference>
<feature type="domain" description="Ketosynthase family 3 (KS3)" evidence="10">
    <location>
        <begin position="3"/>
        <end position="421"/>
    </location>
</feature>
<dbReference type="InterPro" id="IPR036291">
    <property type="entry name" value="NAD(P)-bd_dom_sf"/>
</dbReference>
<dbReference type="InterPro" id="IPR014031">
    <property type="entry name" value="Ketoacyl_synth_C"/>
</dbReference>
<dbReference type="Pfam" id="PF00698">
    <property type="entry name" value="Acyl_transf_1"/>
    <property type="match status" value="1"/>
</dbReference>
<dbReference type="GO" id="GO:0006633">
    <property type="term" value="P:fatty acid biosynthetic process"/>
    <property type="evidence" value="ECO:0007669"/>
    <property type="project" value="InterPro"/>
</dbReference>
<dbReference type="PROSITE" id="PS50075">
    <property type="entry name" value="CARRIER"/>
    <property type="match status" value="1"/>
</dbReference>
<dbReference type="PANTHER" id="PTHR43775">
    <property type="entry name" value="FATTY ACID SYNTHASE"/>
    <property type="match status" value="1"/>
</dbReference>
<dbReference type="InterPro" id="IPR042104">
    <property type="entry name" value="PKS_dehydratase_sf"/>
</dbReference>
<keyword evidence="3" id="KW-0597">Phosphoprotein</keyword>
<dbReference type="FunFam" id="3.30.559.10:FF:000023">
    <property type="entry name" value="Non-ribosomal peptide synthetase"/>
    <property type="match status" value="1"/>
</dbReference>
<dbReference type="Pfam" id="PF22953">
    <property type="entry name" value="SpnB_Rossmann"/>
    <property type="match status" value="1"/>
</dbReference>
<dbReference type="InterPro" id="IPR016039">
    <property type="entry name" value="Thiolase-like"/>
</dbReference>
<dbReference type="InterPro" id="IPR050091">
    <property type="entry name" value="PKS_NRPS_Biosynth_Enz"/>
</dbReference>
<evidence type="ECO:0000256" key="8">
    <source>
        <dbReference type="SAM" id="MobiDB-lite"/>
    </source>
</evidence>
<gene>
    <name evidence="12" type="primary">tlmH</name>
</gene>
<dbReference type="InterPro" id="IPR023213">
    <property type="entry name" value="CAT-like_dom_sf"/>
</dbReference>
<keyword evidence="5" id="KW-0808">Transferase</keyword>
<feature type="active site" description="Proton donor; for dehydratase activity" evidence="7">
    <location>
        <position position="1108"/>
    </location>
</feature>
<dbReference type="SMART" id="SM00822">
    <property type="entry name" value="PKS_KR"/>
    <property type="match status" value="1"/>
</dbReference>
<dbReference type="Gene3D" id="3.40.50.720">
    <property type="entry name" value="NAD(P)-binding Rossmann-like Domain"/>
    <property type="match status" value="1"/>
</dbReference>
<name>A0A0P0G0V2_SALPI</name>
<dbReference type="InterPro" id="IPR013968">
    <property type="entry name" value="PKS_KR"/>
</dbReference>
<comment type="cofactor">
    <cofactor evidence="1">
        <name>pantetheine 4'-phosphate</name>
        <dbReference type="ChEBI" id="CHEBI:47942"/>
    </cofactor>
</comment>
<feature type="compositionally biased region" description="Low complexity" evidence="8">
    <location>
        <begin position="1845"/>
        <end position="1854"/>
    </location>
</feature>
<dbReference type="Pfam" id="PF00550">
    <property type="entry name" value="PP-binding"/>
    <property type="match status" value="1"/>
</dbReference>
<dbReference type="PROSITE" id="PS00606">
    <property type="entry name" value="KS3_1"/>
    <property type="match status" value="1"/>
</dbReference>
<dbReference type="CDD" id="cd00833">
    <property type="entry name" value="PKS"/>
    <property type="match status" value="1"/>
</dbReference>
<dbReference type="GO" id="GO:0004312">
    <property type="term" value="F:fatty acid synthase activity"/>
    <property type="evidence" value="ECO:0007669"/>
    <property type="project" value="TreeGrafter"/>
</dbReference>
<evidence type="ECO:0000256" key="6">
    <source>
        <dbReference type="ARBA" id="ARBA00023315"/>
    </source>
</evidence>
<evidence type="ECO:0000256" key="2">
    <source>
        <dbReference type="ARBA" id="ARBA00022450"/>
    </source>
</evidence>
<dbReference type="PANTHER" id="PTHR43775:SF51">
    <property type="entry name" value="INACTIVE PHENOLPHTHIOCEROL SYNTHESIS POLYKETIDE SYNTHASE TYPE I PKS1-RELATED"/>
    <property type="match status" value="1"/>
</dbReference>
<evidence type="ECO:0000256" key="4">
    <source>
        <dbReference type="ARBA" id="ARBA00022598"/>
    </source>
</evidence>
<dbReference type="Pfam" id="PF02801">
    <property type="entry name" value="Ketoacyl-synt_C"/>
    <property type="match status" value="1"/>
</dbReference>
<dbReference type="Gene3D" id="3.40.47.10">
    <property type="match status" value="1"/>
</dbReference>
<dbReference type="SUPFAM" id="SSF52777">
    <property type="entry name" value="CoA-dependent acyltransferases"/>
    <property type="match status" value="2"/>
</dbReference>
<dbReference type="InterPro" id="IPR009081">
    <property type="entry name" value="PP-bd_ACP"/>
</dbReference>
<dbReference type="GO" id="GO:0031177">
    <property type="term" value="F:phosphopantetheine binding"/>
    <property type="evidence" value="ECO:0007669"/>
    <property type="project" value="InterPro"/>
</dbReference>
<dbReference type="InterPro" id="IPR016036">
    <property type="entry name" value="Malonyl_transacylase_ACP-bd"/>
</dbReference>
<dbReference type="InterPro" id="IPR014030">
    <property type="entry name" value="Ketoacyl_synth_N"/>
</dbReference>
<keyword evidence="2" id="KW-0596">Phosphopantetheine</keyword>
<dbReference type="SUPFAM" id="SSF55048">
    <property type="entry name" value="Probable ACP-binding domain of malonyl-CoA ACP transacylase"/>
    <property type="match status" value="1"/>
</dbReference>
<dbReference type="InterPro" id="IPR018201">
    <property type="entry name" value="Ketoacyl_synth_AS"/>
</dbReference>
<dbReference type="Gene3D" id="1.10.1200.10">
    <property type="entry name" value="ACP-like"/>
    <property type="match status" value="1"/>
</dbReference>
<dbReference type="Pfam" id="PF16197">
    <property type="entry name" value="KAsynt_C_assoc"/>
    <property type="match status" value="1"/>
</dbReference>
<dbReference type="CDD" id="cd08956">
    <property type="entry name" value="KR_3_FAS_SDR_x"/>
    <property type="match status" value="1"/>
</dbReference>
<accession>A0A0P0G0V2</accession>
<evidence type="ECO:0000259" key="10">
    <source>
        <dbReference type="PROSITE" id="PS52004"/>
    </source>
</evidence>
<dbReference type="InterPro" id="IPR049900">
    <property type="entry name" value="PKS_mFAS_DH"/>
</dbReference>
<feature type="active site" description="Proton acceptor; for dehydratase activity" evidence="7">
    <location>
        <position position="943"/>
    </location>
</feature>
<dbReference type="SMART" id="SM00825">
    <property type="entry name" value="PKS_KS"/>
    <property type="match status" value="1"/>
</dbReference>
<evidence type="ECO:0000259" key="11">
    <source>
        <dbReference type="PROSITE" id="PS52019"/>
    </source>
</evidence>
<dbReference type="FunFam" id="3.40.47.10:FF:000019">
    <property type="entry name" value="Polyketide synthase type I"/>
    <property type="match status" value="1"/>
</dbReference>
<dbReference type="SMART" id="SM00826">
    <property type="entry name" value="PKS_DH"/>
    <property type="match status" value="1"/>
</dbReference>
<evidence type="ECO:0000256" key="7">
    <source>
        <dbReference type="PROSITE-ProRule" id="PRU01363"/>
    </source>
</evidence>
<evidence type="ECO:0000313" key="12">
    <source>
        <dbReference type="EMBL" id="ALJ49910.1"/>
    </source>
</evidence>
<feature type="domain" description="Carrier" evidence="9">
    <location>
        <begin position="1742"/>
        <end position="1819"/>
    </location>
</feature>
<dbReference type="InterPro" id="IPR049551">
    <property type="entry name" value="PKS_DH_C"/>
</dbReference>
<dbReference type="Pfam" id="PF08659">
    <property type="entry name" value="KR"/>
    <property type="match status" value="1"/>
</dbReference>
<dbReference type="PROSITE" id="PS52004">
    <property type="entry name" value="KS3_2"/>
    <property type="match status" value="1"/>
</dbReference>
<dbReference type="InterPro" id="IPR001242">
    <property type="entry name" value="Condensation_dom"/>
</dbReference>
<dbReference type="Pfam" id="PF00109">
    <property type="entry name" value="ketoacyl-synt"/>
    <property type="match status" value="1"/>
</dbReference>
<dbReference type="PROSITE" id="PS00012">
    <property type="entry name" value="PHOSPHOPANTETHEINE"/>
    <property type="match status" value="1"/>
</dbReference>
<dbReference type="EMBL" id="KT282100">
    <property type="protein sequence ID" value="ALJ49910.1"/>
    <property type="molecule type" value="Genomic_DNA"/>
</dbReference>
<dbReference type="InterPro" id="IPR016035">
    <property type="entry name" value="Acyl_Trfase/lysoPLipase"/>
</dbReference>
<proteinExistence type="predicted"/>
<dbReference type="InterPro" id="IPR055123">
    <property type="entry name" value="SpnB-like_Rossmann"/>
</dbReference>
<dbReference type="SUPFAM" id="SSF47336">
    <property type="entry name" value="ACP-like"/>
    <property type="match status" value="1"/>
</dbReference>
<dbReference type="Gene3D" id="3.30.559.10">
    <property type="entry name" value="Chloramphenicol acetyltransferase-like domain"/>
    <property type="match status" value="1"/>
</dbReference>
<keyword evidence="4" id="KW-0436">Ligase</keyword>
<dbReference type="InterPro" id="IPR032821">
    <property type="entry name" value="PKS_assoc"/>
</dbReference>
<dbReference type="InterPro" id="IPR020807">
    <property type="entry name" value="PKS_DH"/>
</dbReference>
<dbReference type="SUPFAM" id="SSF53901">
    <property type="entry name" value="Thiolase-like"/>
    <property type="match status" value="1"/>
</dbReference>
<dbReference type="SMART" id="SM00823">
    <property type="entry name" value="PKS_PP"/>
    <property type="match status" value="1"/>
</dbReference>
<protein>
    <submittedName>
        <fullName evidence="12">TlmH</fullName>
    </submittedName>
</protein>
<dbReference type="Pfam" id="PF00668">
    <property type="entry name" value="Condensation"/>
    <property type="match status" value="1"/>
</dbReference>
<dbReference type="InterPro" id="IPR020841">
    <property type="entry name" value="PKS_Beta-ketoAc_synthase_dom"/>
</dbReference>
<sequence>MARDDIAVIGMACRYPGGVDTPEALWDLVAGGRDAVGAFPDNRGWDTEDLYDPAYVREGGFLHGADRFDAAFFGIRAAEAKAMDPQQRNLLEVAWEAIERAGIVPSTLKGSRTGVFVGVMPNEYGMPLWRWQDETAGFMGTGTSPSVASGRISYLLGLEGPALTIDTACSSSGVAIHTAVRSLRSGETELALAGGCTVLAGPGMFADYAKKQALSPDARCRTFSDAANGTVWAEGAGVLVLEPLSKARRLGRRILGVIKGTAVNQDGASNGLTAPSGKAQTKVIEQALADAGLASQDVQLVEAHGTATRLGDPIEVNAIHATYGAGERDEPVWLGSLKSNIGHSMAAAGVGGVIKCLKAMRAGEMPRTMHVEGPLNSLVNWSGSVEVLRENRPWPLRAGVRRCAVSSFGVSGTNSHVILESWQEPAADPADGGSEPVPADRPEVLTLSAKTPTALAAYAEALASMLDATTQPLPAVAQALRTRREGYEYRAAALGTDRAELAAALRAFAAGQEDVPVVRGEARRIRRPVFVFPGQGSQWPGMAAGLLAGSEVFRLRVEECAAAFKPHVDYDLMAVLWGEETSVDLERTDVIQPLLFCTMLGLTALWQSVGVEPAAVVGHSQGEVAAACLSGALSLEDAALIVACRSRVLEDSRGGMAAVAASAEETATLIAEAGADLVIAAINGPSFVVVSGDDEPGLARLLDLCEERGRYARRVPAKCASHSPVMEELREEIFAGLDGVAPVPSTVPMFSTVDRARLRGDELDAGYWFRNLRGQVRFAETIVEMVSYGFDAFVEISPHPVLTGSLEAILQEAGSTAPVSTTLKRDQGTRERFLAAAAEAYVQGHALDWSRLLPAPPAAAVAAVELPTYPLERERFWLHTEGVGRMTPAAAPAGTAAVPRAAGPSSVADGSHPFLRSVVETADGTVLLTGRLSVRSHPWLMDHRVEDTALLPGTAFMELLLTAGREVGCERLEEMVVSDPLLLPMGGTAVDVQVAVAPVDAQGARAATVHSRTAADSGWVRNAEGLLGAARPGTETVDLAAVPGASALPSAETLYPRLRGLGYGYGEAFQGVRSGEHLGTEWVRSRVELPEAALVNHSGFAAHPALTDAALHAAVACGLLGEPEPGRIAVPFVFSGVRTAAAAGAVACEALAYRVGPDAMALTLAAADGTVLLEVERMVVRGLALDGTGAVPVDLDRAGLYETSWQEPAGEAPGDVRLCVVGGDEGPLPAALRDANREGISVATLDEAIMIVSSIPGTWQIVMGCPAPRNATVEQVHVSAERTLAALQTWLRAETLPDTAVLTFVTQDSVAVPGDETFSLGDSAVWGVVRSAQTEYPGQFRVVDTDSAASGSTEGLLGALRRTEPQLAVRGGRVLMPQLAPHACASTPRPEVGDGTVVLTGGTGTLGREVARHLVTAGGVRSLALLSRSGEGAPGIADFRAELGALGADVRVFAADVADAHDVRRVLAQIRSRGPIGGVVHAAGLLDDSILANMTPEQLHRVLRSKVDSAWHLDAATRDDDLRFFVLFSSLYGVLGGPGQANYAGANTFLDQFAAWRSAQGRATRAVAWGLWAEATGMTGHLDESDLLRLRRNGIAPFETAAGLALFDAAVAGIAPALVGARLALPDETGPGAGDVPFLLNQLAGAAGGTGSGPVVRAAVPLPAEAGVRTAAPGATAAPGRTATLGAAGAPVRTAAPLRGTGPATPAVAAAARAVAGTADAAEQPGAAAVAVLTSRDASADQRLVAAVGLVKECVAGLLGLKAERVDAQRSFYEMGVDSLTSMELRVRLGKILGIRLGATAVFDHPTPEALAQHVVDLFGPPGPSGGGGGTGPQRTPGGPGNDGASAAEAAADAHSGTRAAGPQDRTGSVGAEPADPAGAPRRPARPDSPPFPLTKLQEAYLAGRGGDFELGDVPTVLCIEVDLTGFDVRAAERAFRQLVDRHEMLRAVFDVAGAQRVLGEVPDFRIPVEDIRALGPDERAARLAAIHEEVTTHTFDTTRWPLVLVWATRVDESVTRLHVAVDVLVSDGASSTLLFNEWARLYRDPQAPLPATGPSFAHHVARAAAYQASPEIEPSRAYWQQRAASLPPAPLLPYAVPLCDVGRPAFGNRFIRVEAPQWQRFKKNAAAAGLTASGAVLAAYCHVLARWSKVPDFTLTVLVSQRSTFAEEDLSTVVGNFSSTMLLEVHVDEAAPFREVAAGIQRRLLQDMEHVAYTGLDVLRDLSRLDGQAGQARLPVVFNSTIGAVASAPGAPRTAGPVGALCLLGDSGTPVWSGVRTPQVVLDHQAFEEDGALVLNWDVVEEVFPEGVVDAMLAAYEGLIRELCA</sequence>
<reference evidence="12" key="1">
    <citation type="journal article" date="2015" name="ACS Chem. Biol.">
        <title>Identification of Thiotetronic Acid Antibiotic Biosynthetic Pathways by Target-directed Genome Mining.</title>
        <authorList>
            <person name="Tang X."/>
            <person name="Li J."/>
            <person name="Millan-Aguinaga N."/>
            <person name="Zhang J.J."/>
            <person name="O'Neill E.C."/>
            <person name="Ugalde J.A."/>
            <person name="Jensen P.R."/>
            <person name="Mantovani S.M."/>
            <person name="Moore B.S."/>
        </authorList>
    </citation>
    <scope>NUCLEOTIDE SEQUENCE</scope>
    <source>
        <strain evidence="12">CNS-863</strain>
    </source>
</reference>
<dbReference type="InterPro" id="IPR057326">
    <property type="entry name" value="KR_dom"/>
</dbReference>
<dbReference type="Pfam" id="PF21089">
    <property type="entry name" value="PKS_DH_N"/>
    <property type="match status" value="1"/>
</dbReference>
<dbReference type="SUPFAM" id="SSF51735">
    <property type="entry name" value="NAD(P)-binding Rossmann-fold domains"/>
    <property type="match status" value="2"/>
</dbReference>
<dbReference type="InterPro" id="IPR006162">
    <property type="entry name" value="Ppantetheine_attach_site"/>
</dbReference>
<dbReference type="Gene3D" id="3.10.129.110">
    <property type="entry name" value="Polyketide synthase dehydratase"/>
    <property type="match status" value="1"/>
</dbReference>